<feature type="domain" description="F-box/LRR-repeat protein 15-like leucin rich repeat" evidence="3">
    <location>
        <begin position="685"/>
        <end position="803"/>
    </location>
</feature>
<evidence type="ECO:0000256" key="2">
    <source>
        <dbReference type="SAM" id="Phobius"/>
    </source>
</evidence>
<comment type="caution">
    <text evidence="4">The sequence shown here is derived from an EMBL/GenBank/DDBJ whole genome shotgun (WGS) entry which is preliminary data.</text>
</comment>
<dbReference type="Pfam" id="PF25372">
    <property type="entry name" value="DUF7885"/>
    <property type="match status" value="1"/>
</dbReference>
<gene>
    <name evidence="4" type="ORF">FCC1311_053152</name>
</gene>
<dbReference type="InterPro" id="IPR006553">
    <property type="entry name" value="Leu-rich_rpt_Cys-con_subtyp"/>
</dbReference>
<dbReference type="SUPFAM" id="SSF52047">
    <property type="entry name" value="RNI-like"/>
    <property type="match status" value="1"/>
</dbReference>
<feature type="compositionally biased region" description="Basic and acidic residues" evidence="1">
    <location>
        <begin position="39"/>
        <end position="49"/>
    </location>
</feature>
<evidence type="ECO:0000313" key="4">
    <source>
        <dbReference type="EMBL" id="GBG29092.1"/>
    </source>
</evidence>
<evidence type="ECO:0000259" key="3">
    <source>
        <dbReference type="Pfam" id="PF25372"/>
    </source>
</evidence>
<dbReference type="PANTHER" id="PTHR13318">
    <property type="entry name" value="PARTNER OF PAIRED, ISOFORM B-RELATED"/>
    <property type="match status" value="1"/>
</dbReference>
<dbReference type="GO" id="GO:0019005">
    <property type="term" value="C:SCF ubiquitin ligase complex"/>
    <property type="evidence" value="ECO:0007669"/>
    <property type="project" value="TreeGrafter"/>
</dbReference>
<keyword evidence="2" id="KW-0472">Membrane</keyword>
<feature type="region of interest" description="Disordered" evidence="1">
    <location>
        <begin position="1365"/>
        <end position="1386"/>
    </location>
</feature>
<dbReference type="Proteomes" id="UP000241890">
    <property type="component" value="Unassembled WGS sequence"/>
</dbReference>
<reference evidence="4 5" key="1">
    <citation type="submission" date="2017-12" db="EMBL/GenBank/DDBJ databases">
        <title>Sequencing, de novo assembly and annotation of complete genome of a new Thraustochytrid species, strain FCC1311.</title>
        <authorList>
            <person name="Sedici K."/>
            <person name="Godart F."/>
            <person name="Aiese Cigliano R."/>
            <person name="Sanseverino W."/>
            <person name="Barakat M."/>
            <person name="Ortet P."/>
            <person name="Marechal E."/>
            <person name="Cagnac O."/>
            <person name="Amato A."/>
        </authorList>
    </citation>
    <scope>NUCLEOTIDE SEQUENCE [LARGE SCALE GENOMIC DNA]</scope>
</reference>
<keyword evidence="2" id="KW-1133">Transmembrane helix</keyword>
<keyword evidence="2" id="KW-0812">Transmembrane</keyword>
<feature type="compositionally biased region" description="Acidic residues" evidence="1">
    <location>
        <begin position="1376"/>
        <end position="1386"/>
    </location>
</feature>
<protein>
    <submittedName>
        <fullName evidence="4">F-box/LRR-repeat protein 2</fullName>
    </submittedName>
</protein>
<dbReference type="InParanoid" id="A0A2R5GDT2"/>
<keyword evidence="5" id="KW-1185">Reference proteome</keyword>
<evidence type="ECO:0000313" key="5">
    <source>
        <dbReference type="Proteomes" id="UP000241890"/>
    </source>
</evidence>
<evidence type="ECO:0000256" key="1">
    <source>
        <dbReference type="SAM" id="MobiDB-lite"/>
    </source>
</evidence>
<feature type="region of interest" description="Disordered" evidence="1">
    <location>
        <begin position="39"/>
        <end position="59"/>
    </location>
</feature>
<feature type="transmembrane region" description="Helical" evidence="2">
    <location>
        <begin position="513"/>
        <end position="538"/>
    </location>
</feature>
<dbReference type="EMBL" id="BEYU01000052">
    <property type="protein sequence ID" value="GBG29092.1"/>
    <property type="molecule type" value="Genomic_DNA"/>
</dbReference>
<dbReference type="InterPro" id="IPR057207">
    <property type="entry name" value="FBXL15_LRR"/>
</dbReference>
<sequence>MAAKSLWEGLEWMMGGGEGHMDSHVDVEDLVAVCVHDGDSTSSKEQHDNIEDDDSDHDSLRGVESCRCCFPTRREQAPKRVALDDLVATNYCEQVENVQNEIAEAADHLVGRQGLLPSGTVMLKPKGKGTEDGARTFYDAGLKVDMSMSARDELKPFFTHEHVREIEKGAFLYDPMLVQSVVDVGKRLANLDSYISDGDDHKLPMKHPQKNQIRYIDSRMTEVLLNDLEDFLQVISKMLNKMEFLREVYTSKHVEIMQAAKDARAALTKEKGTVPLQEHQVQDDSLGNMGTGRQYAMSTTSMKSRVEAKDETSRFPFLWWVWSVVTSFFLAVGDALWWNFNIVFLPSLFKKRLDRKYNHIAPRVYAIPHTFLKRKRQRVYGATFDAFLEITNLGSDFAFLIIQLRPLLGTANAFLYVVSLAALILTFALRFLIGLWEWRMVDWKDKTRKRKYLFGVLLAIIEPNTGFNDLVKESFKIQESLSYNVIGDTEDSFVKDPIATQAKADFKAAKMSILTAFVLLIQDIPQIVVEFIFILTFEGGHFEFVYWLALISSLVSAGRQLIEAVELLHDVPGLRNIVYARHLVLEANHDIDLKLSRALQTEENNRDQRASGTKAFSKAGTYDEGVEFHGGTKLVAKTLCRYFNFDYGPNMNRYLRRGLWLVEFVIKVALAAPTLGHSLLWEVPNLASYRAIRSLDLTDCISTNDEILKVISAMCPNLQNLNLSFCVNITDKGLRYFEDNRCITLGSVVLDGCIKIKATGVGHVIRSSKRSLWRLSLRDLPDLKVEVLDDIAKYCTALRSLNLDVDALFKEREGKDAFLSIQESKPLIELVKRCSLLQTLKLGNVLAWDKRPLEDWKEFAEEVNPYIRVLSLEGAKSFTDECLVELSAKTRFLRELRLSGAEKLMSAGCLERYCHSLQTISLGETFVKLADADAFFESVEMPDLEVAQIDHPQMVFRFYLEQLDLQLEYYDAPSTSSQKPPSCWPCIRSHSSEEDGDSFSHEDKVSSRIDLIRQKRKELEHFAGAVIKYNDQASMVFLTLVVSLVDFVRRARFRKELTPETRCFMYPDMEDRDCKQCDELLEMISSVIVANKKAGGLRGIVDYIGSSNNVFRKLEPMSFLQSPECSPVVALPTFGIMPTRRLNLKIDFRWNKYEFICPDNFDSIYTLWKPENSVVSRMTGPISKIWPITVRASDASNTRLLQRFWYIPPEARYFCYAFPLDNLGTGVLDWFDHQRYDDTVLRFLHYGGFLYFDEQRHFVSASALTVGIALSFVGPYKLPKGSVDMLARDERWSEVTVNHLKPKDATKVEFCFVFGGEVLLPEEYRKFCPHGGFAYRIQKDNEKPYGVLYPLAPVRDVFLRDKDAPLKEEGQSSMDSAEDPDSPGYD</sequence>
<dbReference type="GO" id="GO:0031146">
    <property type="term" value="P:SCF-dependent proteasomal ubiquitin-dependent protein catabolic process"/>
    <property type="evidence" value="ECO:0007669"/>
    <property type="project" value="TreeGrafter"/>
</dbReference>
<feature type="transmembrane region" description="Helical" evidence="2">
    <location>
        <begin position="414"/>
        <end position="436"/>
    </location>
</feature>
<dbReference type="SMART" id="SM00367">
    <property type="entry name" value="LRR_CC"/>
    <property type="match status" value="2"/>
</dbReference>
<proteinExistence type="predicted"/>
<name>A0A2R5GDT2_9STRA</name>
<feature type="transmembrane region" description="Helical" evidence="2">
    <location>
        <begin position="317"/>
        <end position="345"/>
    </location>
</feature>
<accession>A0A2R5GDT2</accession>
<dbReference type="InterPro" id="IPR032675">
    <property type="entry name" value="LRR_dom_sf"/>
</dbReference>
<feature type="transmembrane region" description="Helical" evidence="2">
    <location>
        <begin position="379"/>
        <end position="402"/>
    </location>
</feature>
<organism evidence="4 5">
    <name type="scientific">Hondaea fermentalgiana</name>
    <dbReference type="NCBI Taxonomy" id="2315210"/>
    <lineage>
        <taxon>Eukaryota</taxon>
        <taxon>Sar</taxon>
        <taxon>Stramenopiles</taxon>
        <taxon>Bigyra</taxon>
        <taxon>Labyrinthulomycetes</taxon>
        <taxon>Thraustochytrida</taxon>
        <taxon>Thraustochytriidae</taxon>
        <taxon>Hondaea</taxon>
    </lineage>
</organism>
<dbReference type="Gene3D" id="3.80.10.10">
    <property type="entry name" value="Ribonuclease Inhibitor"/>
    <property type="match status" value="2"/>
</dbReference>
<dbReference type="OrthoDB" id="550575at2759"/>